<keyword evidence="5" id="KW-0862">Zinc</keyword>
<name>A0ABY5PZ78_9ACTN</name>
<dbReference type="Pfam" id="PF01385">
    <property type="entry name" value="OrfB_IS605"/>
    <property type="match status" value="1"/>
</dbReference>
<comment type="similarity">
    <text evidence="2">In the N-terminal section; belongs to the transposase 2 family.</text>
</comment>
<dbReference type="InterPro" id="IPR010095">
    <property type="entry name" value="Cas12f1-like_TNB"/>
</dbReference>
<keyword evidence="12" id="KW-1185">Reference proteome</keyword>
<evidence type="ECO:0000259" key="10">
    <source>
        <dbReference type="Pfam" id="PF12323"/>
    </source>
</evidence>
<evidence type="ECO:0000256" key="6">
    <source>
        <dbReference type="ARBA" id="ARBA00023125"/>
    </source>
</evidence>
<dbReference type="InterPro" id="IPR051399">
    <property type="entry name" value="RNA-guided_DNA_endo/Transpos"/>
</dbReference>
<evidence type="ECO:0000313" key="12">
    <source>
        <dbReference type="Proteomes" id="UP001057738"/>
    </source>
</evidence>
<sequence length="441" mass="48781">MQLRYNYRMYPDAAQRRALARAFGCVRVVWNDGLRARRDAREAGLPYVSSAELSKVCITQAKRTPEREWLSEVSAVALQQSLRDLDGAFKAFFDSVSGKRAGPRVGPPRFKSRKDPKQSIRLNTNAFVIRENGRLYVAKVGDLHVKWSRRLPADPTSLTVVRDASGRYFASFVVAVTPTPLPESGAEVGIDLGLTVFAVLSDGTKIASPRWFRRAEKKLRRLQRDLSRKVKGSKNRAKARIKLARQHARVADQRRDWHHKVSTQIIRENQAVFVEDLAVSGLARGRLAKSVHDAGWAQFVDMLQYKAARYGRHFGMINRFEPTSQVCSICGHRDGPKPLHIRRWTCGECGAVHDRDENAAINILAAGRADRSNALRSAGKAGTEVPAPRVEAGSHRGGGLPCSECRVVDSAARQVAEGACGRPDSRSICRTCPLGSVSLAP</sequence>
<evidence type="ECO:0000256" key="7">
    <source>
        <dbReference type="ARBA" id="ARBA00023172"/>
    </source>
</evidence>
<dbReference type="Pfam" id="PF12323">
    <property type="entry name" value="HTH_OrfB_IS605"/>
    <property type="match status" value="1"/>
</dbReference>
<gene>
    <name evidence="11" type="ORF">NRK68_19800</name>
</gene>
<dbReference type="NCBIfam" id="NF040570">
    <property type="entry name" value="guided_TnpB"/>
    <property type="match status" value="1"/>
</dbReference>
<accession>A0ABY5PZ78</accession>
<keyword evidence="3" id="KW-0815">Transposition</keyword>
<dbReference type="InterPro" id="IPR001959">
    <property type="entry name" value="Transposase"/>
</dbReference>
<evidence type="ECO:0000259" key="9">
    <source>
        <dbReference type="Pfam" id="PF07282"/>
    </source>
</evidence>
<keyword evidence="6" id="KW-0238">DNA-binding</keyword>
<evidence type="ECO:0000256" key="5">
    <source>
        <dbReference type="ARBA" id="ARBA00022833"/>
    </source>
</evidence>
<dbReference type="RefSeq" id="WP_257856345.1">
    <property type="nucleotide sequence ID" value="NZ_CP102514.1"/>
</dbReference>
<evidence type="ECO:0000259" key="8">
    <source>
        <dbReference type="Pfam" id="PF01385"/>
    </source>
</evidence>
<feature type="domain" description="Probable transposase IS891/IS1136/IS1341" evidence="8">
    <location>
        <begin position="172"/>
        <end position="284"/>
    </location>
</feature>
<dbReference type="Proteomes" id="UP001057738">
    <property type="component" value="Chromosome"/>
</dbReference>
<comment type="similarity">
    <text evidence="1">In the C-terminal section; belongs to the transposase 35 family.</text>
</comment>
<dbReference type="InterPro" id="IPR021027">
    <property type="entry name" value="Transposase_put_HTH"/>
</dbReference>
<evidence type="ECO:0000313" key="11">
    <source>
        <dbReference type="EMBL" id="UUY49255.1"/>
    </source>
</evidence>
<organism evidence="11 12">
    <name type="scientific">Streptomyces yangpuensis</name>
    <dbReference type="NCBI Taxonomy" id="1648182"/>
    <lineage>
        <taxon>Bacteria</taxon>
        <taxon>Bacillati</taxon>
        <taxon>Actinomycetota</taxon>
        <taxon>Actinomycetes</taxon>
        <taxon>Kitasatosporales</taxon>
        <taxon>Streptomycetaceae</taxon>
        <taxon>Streptomyces</taxon>
    </lineage>
</organism>
<dbReference type="PANTHER" id="PTHR30405:SF25">
    <property type="entry name" value="RNA-GUIDED DNA ENDONUCLEASE INSQ-RELATED"/>
    <property type="match status" value="1"/>
</dbReference>
<feature type="domain" description="Cas12f1-like TNB" evidence="9">
    <location>
        <begin position="296"/>
        <end position="363"/>
    </location>
</feature>
<dbReference type="EMBL" id="CP102514">
    <property type="protein sequence ID" value="UUY49255.1"/>
    <property type="molecule type" value="Genomic_DNA"/>
</dbReference>
<evidence type="ECO:0000256" key="2">
    <source>
        <dbReference type="ARBA" id="ARBA00011044"/>
    </source>
</evidence>
<dbReference type="GeneID" id="95575740"/>
<reference evidence="11" key="1">
    <citation type="submission" date="2022-08" db="EMBL/GenBank/DDBJ databases">
        <authorList>
            <person name="Tian L."/>
        </authorList>
    </citation>
    <scope>NUCLEOTIDE SEQUENCE</scope>
    <source>
        <strain evidence="11">CM253</strain>
    </source>
</reference>
<dbReference type="Pfam" id="PF07282">
    <property type="entry name" value="Cas12f1-like_TNB"/>
    <property type="match status" value="1"/>
</dbReference>
<keyword evidence="4" id="KW-0479">Metal-binding</keyword>
<keyword evidence="7" id="KW-0233">DNA recombination</keyword>
<protein>
    <submittedName>
        <fullName evidence="11">Transposase</fullName>
    </submittedName>
</protein>
<evidence type="ECO:0000256" key="1">
    <source>
        <dbReference type="ARBA" id="ARBA00008761"/>
    </source>
</evidence>
<evidence type="ECO:0000256" key="4">
    <source>
        <dbReference type="ARBA" id="ARBA00022723"/>
    </source>
</evidence>
<dbReference type="NCBIfam" id="TIGR01766">
    <property type="entry name" value="IS200/IS605 family accessory protein TnpB-like domain"/>
    <property type="match status" value="1"/>
</dbReference>
<dbReference type="PANTHER" id="PTHR30405">
    <property type="entry name" value="TRANSPOSASE"/>
    <property type="match status" value="1"/>
</dbReference>
<evidence type="ECO:0000256" key="3">
    <source>
        <dbReference type="ARBA" id="ARBA00022578"/>
    </source>
</evidence>
<feature type="domain" description="Transposase putative helix-turn-helix" evidence="10">
    <location>
        <begin position="1"/>
        <end position="44"/>
    </location>
</feature>
<proteinExistence type="inferred from homology"/>